<evidence type="ECO:0000256" key="1">
    <source>
        <dbReference type="ARBA" id="ARBA00023125"/>
    </source>
</evidence>
<gene>
    <name evidence="3" type="ORF">ENQ87_00305</name>
</gene>
<evidence type="ECO:0000313" key="3">
    <source>
        <dbReference type="EMBL" id="HEN40809.1"/>
    </source>
</evidence>
<dbReference type="EMBL" id="DSOV01000001">
    <property type="protein sequence ID" value="HEN40809.1"/>
    <property type="molecule type" value="Genomic_DNA"/>
</dbReference>
<organism evidence="3">
    <name type="scientific">Geobacter metallireducens</name>
    <dbReference type="NCBI Taxonomy" id="28232"/>
    <lineage>
        <taxon>Bacteria</taxon>
        <taxon>Pseudomonadati</taxon>
        <taxon>Thermodesulfobacteriota</taxon>
        <taxon>Desulfuromonadia</taxon>
        <taxon>Geobacterales</taxon>
        <taxon>Geobacteraceae</taxon>
        <taxon>Geobacter</taxon>
    </lineage>
</organism>
<proteinExistence type="predicted"/>
<dbReference type="GO" id="GO:0003677">
    <property type="term" value="F:DNA binding"/>
    <property type="evidence" value="ECO:0007669"/>
    <property type="project" value="UniProtKB-KW"/>
</dbReference>
<dbReference type="Gene3D" id="1.10.260.40">
    <property type="entry name" value="lambda repressor-like DNA-binding domains"/>
    <property type="match status" value="1"/>
</dbReference>
<sequence>MLESLHDSPSWFKYSMQGSHRTSSRAGATQRQSIWRDRGCSREGIPPILIVPGRDKLHAIRVKLNPKQLPVGVVLQARPLCYDAVMPTDIITTREIGEAIRKRRKELGLSQEQLSERVGVSYQQIQRYENGSNMLNVETVQRIARALSLPVTAFFETNQTNVTTESATLYASKEEKILLRNFRNLTAATDKKLAISIVKRLAKR</sequence>
<feature type="domain" description="HTH cro/C1-type" evidence="2">
    <location>
        <begin position="100"/>
        <end position="154"/>
    </location>
</feature>
<dbReference type="PANTHER" id="PTHR46558">
    <property type="entry name" value="TRACRIPTIONAL REGULATORY PROTEIN-RELATED-RELATED"/>
    <property type="match status" value="1"/>
</dbReference>
<dbReference type="SMART" id="SM00530">
    <property type="entry name" value="HTH_XRE"/>
    <property type="match status" value="1"/>
</dbReference>
<keyword evidence="1" id="KW-0238">DNA-binding</keyword>
<dbReference type="Pfam" id="PF01381">
    <property type="entry name" value="HTH_3"/>
    <property type="match status" value="1"/>
</dbReference>
<evidence type="ECO:0000259" key="2">
    <source>
        <dbReference type="PROSITE" id="PS50943"/>
    </source>
</evidence>
<accession>A0A831XCQ8</accession>
<comment type="caution">
    <text evidence="3">The sequence shown here is derived from an EMBL/GenBank/DDBJ whole genome shotgun (WGS) entry which is preliminary data.</text>
</comment>
<dbReference type="CDD" id="cd00093">
    <property type="entry name" value="HTH_XRE"/>
    <property type="match status" value="1"/>
</dbReference>
<name>A0A831XCQ8_GEOME</name>
<dbReference type="PROSITE" id="PS50943">
    <property type="entry name" value="HTH_CROC1"/>
    <property type="match status" value="1"/>
</dbReference>
<dbReference type="SUPFAM" id="SSF47413">
    <property type="entry name" value="lambda repressor-like DNA-binding domains"/>
    <property type="match status" value="1"/>
</dbReference>
<dbReference type="PANTHER" id="PTHR46558:SF11">
    <property type="entry name" value="HTH-TYPE TRANSCRIPTIONAL REGULATOR XRE"/>
    <property type="match status" value="1"/>
</dbReference>
<protein>
    <submittedName>
        <fullName evidence="3">Helix-turn-helix domain-containing protein</fullName>
    </submittedName>
</protein>
<dbReference type="AlphaFoldDB" id="A0A831XCQ8"/>
<reference evidence="3" key="1">
    <citation type="journal article" date="2020" name="mSystems">
        <title>Genome- and Community-Level Interaction Insights into Carbon Utilization and Element Cycling Functions of Hydrothermarchaeota in Hydrothermal Sediment.</title>
        <authorList>
            <person name="Zhou Z."/>
            <person name="Liu Y."/>
            <person name="Xu W."/>
            <person name="Pan J."/>
            <person name="Luo Z.H."/>
            <person name="Li M."/>
        </authorList>
    </citation>
    <scope>NUCLEOTIDE SEQUENCE [LARGE SCALE GENOMIC DNA]</scope>
    <source>
        <strain evidence="3">SpSt-349</strain>
    </source>
</reference>
<dbReference type="InterPro" id="IPR001387">
    <property type="entry name" value="Cro/C1-type_HTH"/>
</dbReference>
<dbReference type="InterPro" id="IPR010982">
    <property type="entry name" value="Lambda_DNA-bd_dom_sf"/>
</dbReference>